<dbReference type="Gene3D" id="1.10.3210.10">
    <property type="entry name" value="Hypothetical protein af1432"/>
    <property type="match status" value="1"/>
</dbReference>
<dbReference type="Proteomes" id="UP001139035">
    <property type="component" value="Unassembled WGS sequence"/>
</dbReference>
<dbReference type="GO" id="GO:0016787">
    <property type="term" value="F:hydrolase activity"/>
    <property type="evidence" value="ECO:0007669"/>
    <property type="project" value="UniProtKB-KW"/>
</dbReference>
<feature type="compositionally biased region" description="Low complexity" evidence="1">
    <location>
        <begin position="214"/>
        <end position="228"/>
    </location>
</feature>
<protein>
    <submittedName>
        <fullName evidence="2">HD family hydrolase</fullName>
    </submittedName>
</protein>
<evidence type="ECO:0000313" key="2">
    <source>
        <dbReference type="EMBL" id="MCE7028967.1"/>
    </source>
</evidence>
<dbReference type="EMBL" id="JAJUWU010000013">
    <property type="protein sequence ID" value="MCE7028967.1"/>
    <property type="molecule type" value="Genomic_DNA"/>
</dbReference>
<reference evidence="2" key="1">
    <citation type="submission" date="2022-01" db="EMBL/GenBank/DDBJ databases">
        <title>Jiella avicenniae sp. nov., a novel endophytic bacterium isolated from bark of Avicennia marina.</title>
        <authorList>
            <person name="Tuo L."/>
        </authorList>
    </citation>
    <scope>NUCLEOTIDE SEQUENCE</scope>
    <source>
        <strain evidence="2">CBK1P-4</strain>
    </source>
</reference>
<evidence type="ECO:0000313" key="3">
    <source>
        <dbReference type="Proteomes" id="UP001139035"/>
    </source>
</evidence>
<keyword evidence="3" id="KW-1185">Reference proteome</keyword>
<accession>A0A9X1P0S1</accession>
<gene>
    <name evidence="2" type="ORF">LZD57_13290</name>
</gene>
<sequence length="228" mass="24882">MSRRHAPPKASEGRSAPRVWQRMLSGRRLDLLDPSPLDVEISDIAHGLARVARWNGQTRGDYAFSVAQHSLIVERIVAEREVDPRWRMAALLHDGPEYVVGDMISPFKAVMGGDYKTVEKRLQAAIHLRFGLPGELPAPVEKAIKAADRVSAYYEATLLAGFGEKEAAKFFGAPGREVVSPEDFAPQPATRMEAAFLERFAVLDKELTAGRPRTGGATNAPPAAASAR</sequence>
<dbReference type="AlphaFoldDB" id="A0A9X1P0S1"/>
<proteinExistence type="predicted"/>
<feature type="region of interest" description="Disordered" evidence="1">
    <location>
        <begin position="208"/>
        <end position="228"/>
    </location>
</feature>
<dbReference type="SUPFAM" id="SSF109604">
    <property type="entry name" value="HD-domain/PDEase-like"/>
    <property type="match status" value="1"/>
</dbReference>
<organism evidence="2 3">
    <name type="scientific">Jiella avicenniae</name>
    <dbReference type="NCBI Taxonomy" id="2907202"/>
    <lineage>
        <taxon>Bacteria</taxon>
        <taxon>Pseudomonadati</taxon>
        <taxon>Pseudomonadota</taxon>
        <taxon>Alphaproteobacteria</taxon>
        <taxon>Hyphomicrobiales</taxon>
        <taxon>Aurantimonadaceae</taxon>
        <taxon>Jiella</taxon>
    </lineage>
</organism>
<keyword evidence="2" id="KW-0378">Hydrolase</keyword>
<dbReference type="RefSeq" id="WP_233719969.1">
    <property type="nucleotide sequence ID" value="NZ_JAJUWU010000013.1"/>
</dbReference>
<name>A0A9X1P0S1_9HYPH</name>
<evidence type="ECO:0000256" key="1">
    <source>
        <dbReference type="SAM" id="MobiDB-lite"/>
    </source>
</evidence>
<comment type="caution">
    <text evidence="2">The sequence shown here is derived from an EMBL/GenBank/DDBJ whole genome shotgun (WGS) entry which is preliminary data.</text>
</comment>